<comment type="caution">
    <text evidence="1">The sequence shown here is derived from an EMBL/GenBank/DDBJ whole genome shotgun (WGS) entry which is preliminary data.</text>
</comment>
<dbReference type="Proteomes" id="UP000035553">
    <property type="component" value="Unassembled WGS sequence"/>
</dbReference>
<sequence length="257" mass="29794">MGYTDNYERDAYGIVAFWLRSNLEHGQFFDREISHYELELARANQSMVQSLEGIWRRAEEKQGDFAILINESQQAVSEFRNFLTLGMNKALHCEVIVSTPVSLMDHMIREAEESQKVFGLIQSGGQVLVADSVIHESTFWLRQMADHLAFVQHYLDPSYYELQDKVRGMTQKFERLFLQANALRTIVRKPRPEMLPALNVFRQMVINEAKDLEAFKLKLDALIKQCAAITTAPRNMLEHLAREAHHLWRNLEEGIIA</sequence>
<dbReference type="RefSeq" id="WP_010026907.1">
    <property type="nucleotide sequence ID" value="NZ_AFVQ02000086.1"/>
</dbReference>
<dbReference type="Gene3D" id="1.20.1260.120">
    <property type="entry name" value="Protein of unknown function DUF2935"/>
    <property type="match status" value="1"/>
</dbReference>
<accession>A0A0U1QP92</accession>
<dbReference type="OrthoDB" id="1633927at2"/>
<dbReference type="Pfam" id="PF11155">
    <property type="entry name" value="DUF2935"/>
    <property type="match status" value="2"/>
</dbReference>
<evidence type="ECO:0008006" key="3">
    <source>
        <dbReference type="Google" id="ProtNLM"/>
    </source>
</evidence>
<evidence type="ECO:0000313" key="1">
    <source>
        <dbReference type="EMBL" id="KLI02624.1"/>
    </source>
</evidence>
<dbReference type="EMBL" id="AFVQ02000086">
    <property type="protein sequence ID" value="KLI02624.1"/>
    <property type="molecule type" value="Genomic_DNA"/>
</dbReference>
<keyword evidence="2" id="KW-1185">Reference proteome</keyword>
<proteinExistence type="predicted"/>
<evidence type="ECO:0000313" key="2">
    <source>
        <dbReference type="Proteomes" id="UP000035553"/>
    </source>
</evidence>
<organism evidence="1 2">
    <name type="scientific">Sporolactobacillus inulinus CASD</name>
    <dbReference type="NCBI Taxonomy" id="1069536"/>
    <lineage>
        <taxon>Bacteria</taxon>
        <taxon>Bacillati</taxon>
        <taxon>Bacillota</taxon>
        <taxon>Bacilli</taxon>
        <taxon>Bacillales</taxon>
        <taxon>Sporolactobacillaceae</taxon>
        <taxon>Sporolactobacillus</taxon>
    </lineage>
</organism>
<dbReference type="STRING" id="1069536.SINU_07075"/>
<gene>
    <name evidence="1" type="ORF">SINU_07075</name>
</gene>
<name>A0A0U1QP92_9BACL</name>
<dbReference type="SUPFAM" id="SSF158430">
    <property type="entry name" value="Bacillus cereus metalloprotein-like"/>
    <property type="match status" value="2"/>
</dbReference>
<dbReference type="InterPro" id="IPR021328">
    <property type="entry name" value="CotB-like"/>
</dbReference>
<protein>
    <recommendedName>
        <fullName evidence="3">DUF2935 domain-containing protein</fullName>
    </recommendedName>
</protein>
<dbReference type="AlphaFoldDB" id="A0A0U1QP92"/>
<reference evidence="1 2" key="1">
    <citation type="journal article" date="2011" name="J. Bacteriol.">
        <title>Draft genome sequence of Sporolactobacillus inulinus strain CASD, an efficient D-lactic acid-producing bacterium with high-concentration lactate tolerance capability.</title>
        <authorList>
            <person name="Yu B."/>
            <person name="Su F."/>
            <person name="Wang L."/>
            <person name="Xu K."/>
            <person name="Zhao B."/>
            <person name="Xu P."/>
        </authorList>
    </citation>
    <scope>NUCLEOTIDE SEQUENCE [LARGE SCALE GENOMIC DNA]</scope>
    <source>
        <strain evidence="1 2">CASD</strain>
    </source>
</reference>